<protein>
    <recommendedName>
        <fullName evidence="5">4Fe-4S ferredoxin-type domain-containing protein</fullName>
    </recommendedName>
</protein>
<keyword evidence="7" id="KW-1185">Reference proteome</keyword>
<dbReference type="PANTHER" id="PTHR47470">
    <property type="entry name" value="CHOLESTEROL OXIDASE"/>
    <property type="match status" value="1"/>
</dbReference>
<keyword evidence="3" id="KW-0274">FAD</keyword>
<dbReference type="Gene3D" id="3.50.50.60">
    <property type="entry name" value="FAD/NAD(P)-binding domain"/>
    <property type="match status" value="2"/>
</dbReference>
<evidence type="ECO:0000313" key="7">
    <source>
        <dbReference type="Proteomes" id="UP001318860"/>
    </source>
</evidence>
<dbReference type="InterPro" id="IPR000172">
    <property type="entry name" value="GMC_OxRdtase_N"/>
</dbReference>
<dbReference type="Pfam" id="PF00732">
    <property type="entry name" value="GMC_oxred_N"/>
    <property type="match status" value="1"/>
</dbReference>
<evidence type="ECO:0000313" key="6">
    <source>
        <dbReference type="EMBL" id="KAK6147222.1"/>
    </source>
</evidence>
<dbReference type="EMBL" id="JABTTQ020000010">
    <property type="protein sequence ID" value="KAK6147222.1"/>
    <property type="molecule type" value="Genomic_DNA"/>
</dbReference>
<dbReference type="InterPro" id="IPR052542">
    <property type="entry name" value="Cholesterol_Oxidase"/>
</dbReference>
<comment type="caution">
    <text evidence="6">The sequence shown here is derived from an EMBL/GenBank/DDBJ whole genome shotgun (WGS) entry which is preliminary data.</text>
</comment>
<dbReference type="PANTHER" id="PTHR47470:SF1">
    <property type="entry name" value="FAD-DEPENDENT OXIDOREDUCTASE 2 FAD BINDING DOMAIN-CONTAINING PROTEIN"/>
    <property type="match status" value="1"/>
</dbReference>
<dbReference type="Proteomes" id="UP001318860">
    <property type="component" value="Unassembled WGS sequence"/>
</dbReference>
<accession>A0ABR0WLL4</accession>
<evidence type="ECO:0000256" key="4">
    <source>
        <dbReference type="ARBA" id="ARBA00023002"/>
    </source>
</evidence>
<reference evidence="6 7" key="1">
    <citation type="journal article" date="2021" name="Comput. Struct. Biotechnol. J.">
        <title>De novo genome assembly of the potent medicinal plant Rehmannia glutinosa using nanopore technology.</title>
        <authorList>
            <person name="Ma L."/>
            <person name="Dong C."/>
            <person name="Song C."/>
            <person name="Wang X."/>
            <person name="Zheng X."/>
            <person name="Niu Y."/>
            <person name="Chen S."/>
            <person name="Feng W."/>
        </authorList>
    </citation>
    <scope>NUCLEOTIDE SEQUENCE [LARGE SCALE GENOMIC DNA]</scope>
    <source>
        <strain evidence="6">DH-2019</strain>
    </source>
</reference>
<keyword evidence="2" id="KW-0285">Flavoprotein</keyword>
<gene>
    <name evidence="6" type="ORF">DH2020_018134</name>
</gene>
<feature type="domain" description="4Fe-4S ferredoxin-type" evidence="5">
    <location>
        <begin position="188"/>
        <end position="218"/>
    </location>
</feature>
<dbReference type="InterPro" id="IPR036188">
    <property type="entry name" value="FAD/NAD-bd_sf"/>
</dbReference>
<dbReference type="InterPro" id="IPR017896">
    <property type="entry name" value="4Fe4S_Fe-S-bd"/>
</dbReference>
<comment type="cofactor">
    <cofactor evidence="1">
        <name>FAD</name>
        <dbReference type="ChEBI" id="CHEBI:57692"/>
    </cofactor>
</comment>
<dbReference type="PROSITE" id="PS00198">
    <property type="entry name" value="4FE4S_FER_1"/>
    <property type="match status" value="1"/>
</dbReference>
<evidence type="ECO:0000256" key="1">
    <source>
        <dbReference type="ARBA" id="ARBA00001974"/>
    </source>
</evidence>
<evidence type="ECO:0000259" key="5">
    <source>
        <dbReference type="PROSITE" id="PS51379"/>
    </source>
</evidence>
<sequence>MEKHNTEDNLFDDGGYDAVVVGSGYGGSVAACRMSMAGFKVCLLEKGRKWEARDFPTDSLKIWSAVRMDNRNLGLSFGPKDALFQVHIQDDSLAAMACGLGGGSLINAGVMLPTTVRARRDPKWPKAWDKDWDRYEASASDMLKTQSIPTKFQNSKIMQEVIDKEYDKNDDVPLKLSVNFDMEEQVSKSGRSQENGNCLACGNCLAGCPYNAKNSTDKTYLVSAIQAGCTINTECEVQYVIKNKDESCKQEQRYKTRSRRRWLVFLNEFDYIESDIVILSAGVFGTAKILFQSQLRGLPVSQKLGSGLSCNGNNVALIAESSAPLNASGLNRKQFSNIPFQERPGPSISSSYTSSLGFTIQSAVIPTAYPCFLFKGITTNGYQSTNWFFLDIIDRLKHIVGSKRNQAMVLNAMGYDSNNGKLTFEKDTNRIMFQPP</sequence>
<dbReference type="InterPro" id="IPR017900">
    <property type="entry name" value="4Fe4S_Fe_S_CS"/>
</dbReference>
<evidence type="ECO:0000256" key="2">
    <source>
        <dbReference type="ARBA" id="ARBA00022630"/>
    </source>
</evidence>
<evidence type="ECO:0000256" key="3">
    <source>
        <dbReference type="ARBA" id="ARBA00022827"/>
    </source>
</evidence>
<organism evidence="6 7">
    <name type="scientific">Rehmannia glutinosa</name>
    <name type="common">Chinese foxglove</name>
    <dbReference type="NCBI Taxonomy" id="99300"/>
    <lineage>
        <taxon>Eukaryota</taxon>
        <taxon>Viridiplantae</taxon>
        <taxon>Streptophyta</taxon>
        <taxon>Embryophyta</taxon>
        <taxon>Tracheophyta</taxon>
        <taxon>Spermatophyta</taxon>
        <taxon>Magnoliopsida</taxon>
        <taxon>eudicotyledons</taxon>
        <taxon>Gunneridae</taxon>
        <taxon>Pentapetalae</taxon>
        <taxon>asterids</taxon>
        <taxon>lamiids</taxon>
        <taxon>Lamiales</taxon>
        <taxon>Orobanchaceae</taxon>
        <taxon>Rehmannieae</taxon>
        <taxon>Rehmannia</taxon>
    </lineage>
</organism>
<dbReference type="SUPFAM" id="SSF51905">
    <property type="entry name" value="FAD/NAD(P)-binding domain"/>
    <property type="match status" value="1"/>
</dbReference>
<name>A0ABR0WLL4_REHGL</name>
<dbReference type="PROSITE" id="PS51379">
    <property type="entry name" value="4FE4S_FER_2"/>
    <property type="match status" value="1"/>
</dbReference>
<dbReference type="PROSITE" id="PS51257">
    <property type="entry name" value="PROKAR_LIPOPROTEIN"/>
    <property type="match status" value="1"/>
</dbReference>
<keyword evidence="4" id="KW-0560">Oxidoreductase</keyword>
<proteinExistence type="predicted"/>